<evidence type="ECO:0000313" key="1">
    <source>
        <dbReference type="EMBL" id="EDP89847.1"/>
    </source>
</evidence>
<organism evidence="1 2">
    <name type="scientific">Phaeosphaeria nodorum (strain SN15 / ATCC MYA-4574 / FGSC 10173)</name>
    <name type="common">Glume blotch fungus</name>
    <name type="synonym">Parastagonospora nodorum</name>
    <dbReference type="NCBI Taxonomy" id="321614"/>
    <lineage>
        <taxon>Eukaryota</taxon>
        <taxon>Fungi</taxon>
        <taxon>Dikarya</taxon>
        <taxon>Ascomycota</taxon>
        <taxon>Pezizomycotina</taxon>
        <taxon>Dothideomycetes</taxon>
        <taxon>Pleosporomycetidae</taxon>
        <taxon>Pleosporales</taxon>
        <taxon>Pleosporineae</taxon>
        <taxon>Phaeosphaeriaceae</taxon>
        <taxon>Parastagonospora</taxon>
    </lineage>
</organism>
<evidence type="ECO:0000313" key="2">
    <source>
        <dbReference type="Proteomes" id="UP000001055"/>
    </source>
</evidence>
<name>A9JX19_PHANO</name>
<proteinExistence type="predicted"/>
<dbReference type="AlphaFoldDB" id="A9JX19"/>
<dbReference type="InParanoid" id="A9JX19"/>
<dbReference type="KEGG" id="pno:SNOG_20022"/>
<sequence>MREASLNERAKCIGTGFSRISKGYERTASVILHPIQGVGVVLLVDMFTASKIQFQPRIRLVGCVSAMVLSGGILRK</sequence>
<dbReference type="RefSeq" id="XP_001792907.1">
    <property type="nucleotide sequence ID" value="XM_001792855.1"/>
</dbReference>
<protein>
    <submittedName>
        <fullName evidence="1">Uncharacterized protein</fullName>
    </submittedName>
</protein>
<dbReference type="Proteomes" id="UP000001055">
    <property type="component" value="Unassembled WGS sequence"/>
</dbReference>
<dbReference type="EMBL" id="CH445327">
    <property type="protein sequence ID" value="EDP89847.1"/>
    <property type="molecule type" value="Genomic_DNA"/>
</dbReference>
<gene>
    <name evidence="1" type="ORF">SNOG_20022</name>
</gene>
<accession>A9JX19</accession>
<dbReference type="GeneID" id="5969757"/>
<reference evidence="2" key="1">
    <citation type="journal article" date="2007" name="Plant Cell">
        <title>Dothideomycete-plant interactions illuminated by genome sequencing and EST analysis of the wheat pathogen Stagonospora nodorum.</title>
        <authorList>
            <person name="Hane J.K."/>
            <person name="Lowe R.G."/>
            <person name="Solomon P.S."/>
            <person name="Tan K.C."/>
            <person name="Schoch C.L."/>
            <person name="Spatafora J.W."/>
            <person name="Crous P.W."/>
            <person name="Kodira C."/>
            <person name="Birren B.W."/>
            <person name="Galagan J.E."/>
            <person name="Torriani S.F."/>
            <person name="McDonald B.A."/>
            <person name="Oliver R.P."/>
        </authorList>
    </citation>
    <scope>NUCLEOTIDE SEQUENCE [LARGE SCALE GENOMIC DNA]</scope>
    <source>
        <strain evidence="2">SN15 / ATCC MYA-4574 / FGSC 10173</strain>
    </source>
</reference>